<dbReference type="STRING" id="1231657.A0A1Y2A9B3"/>
<dbReference type="Pfam" id="PF00023">
    <property type="entry name" value="Ank"/>
    <property type="match status" value="1"/>
</dbReference>
<evidence type="ECO:0000256" key="1">
    <source>
        <dbReference type="ARBA" id="ARBA00022737"/>
    </source>
</evidence>
<dbReference type="SMART" id="SM00248">
    <property type="entry name" value="ANK"/>
    <property type="match status" value="5"/>
</dbReference>
<dbReference type="InterPro" id="IPR001138">
    <property type="entry name" value="Zn2Cys6_DnaBD"/>
</dbReference>
<keyword evidence="2" id="KW-0040">ANK repeat</keyword>
<dbReference type="InterPro" id="IPR002110">
    <property type="entry name" value="Ankyrin_rpt"/>
</dbReference>
<evidence type="ECO:0000259" key="4">
    <source>
        <dbReference type="PROSITE" id="PS50048"/>
    </source>
</evidence>
<dbReference type="SUPFAM" id="SSF48403">
    <property type="entry name" value="Ankyrin repeat"/>
    <property type="match status" value="1"/>
</dbReference>
<dbReference type="EMBL" id="MCFA01000006">
    <property type="protein sequence ID" value="ORY18625.1"/>
    <property type="molecule type" value="Genomic_DNA"/>
</dbReference>
<keyword evidence="6" id="KW-1185">Reference proteome</keyword>
<evidence type="ECO:0000313" key="5">
    <source>
        <dbReference type="EMBL" id="ORY18625.1"/>
    </source>
</evidence>
<dbReference type="PANTHER" id="PTHR24198">
    <property type="entry name" value="ANKYRIN REPEAT AND PROTEIN KINASE DOMAIN-CONTAINING PROTEIN"/>
    <property type="match status" value="1"/>
</dbReference>
<keyword evidence="1" id="KW-0677">Repeat</keyword>
<accession>A0A1Y2A9B3</accession>
<dbReference type="GO" id="GO:0008270">
    <property type="term" value="F:zinc ion binding"/>
    <property type="evidence" value="ECO:0007669"/>
    <property type="project" value="InterPro"/>
</dbReference>
<name>A0A1Y2A9B3_9PLEO</name>
<dbReference type="OrthoDB" id="3801246at2759"/>
<feature type="domain" description="Zn(2)-C6 fungal-type" evidence="4">
    <location>
        <begin position="30"/>
        <end position="65"/>
    </location>
</feature>
<evidence type="ECO:0000256" key="3">
    <source>
        <dbReference type="ARBA" id="ARBA00023242"/>
    </source>
</evidence>
<dbReference type="InterPro" id="IPR036770">
    <property type="entry name" value="Ankyrin_rpt-contain_sf"/>
</dbReference>
<reference evidence="5 6" key="1">
    <citation type="submission" date="2016-07" db="EMBL/GenBank/DDBJ databases">
        <title>Pervasive Adenine N6-methylation of Active Genes in Fungi.</title>
        <authorList>
            <consortium name="DOE Joint Genome Institute"/>
            <person name="Mondo S.J."/>
            <person name="Dannebaum R.O."/>
            <person name="Kuo R.C."/>
            <person name="Labutti K."/>
            <person name="Haridas S."/>
            <person name="Kuo A."/>
            <person name="Salamov A."/>
            <person name="Ahrendt S.R."/>
            <person name="Lipzen A."/>
            <person name="Sullivan W."/>
            <person name="Andreopoulos W.B."/>
            <person name="Clum A."/>
            <person name="Lindquist E."/>
            <person name="Daum C."/>
            <person name="Ramamoorthy G.K."/>
            <person name="Gryganskyi A."/>
            <person name="Culley D."/>
            <person name="Magnuson J.K."/>
            <person name="James T.Y."/>
            <person name="O'Malley M.A."/>
            <person name="Stajich J.E."/>
            <person name="Spatafora J.W."/>
            <person name="Visel A."/>
            <person name="Grigoriev I.V."/>
        </authorList>
    </citation>
    <scope>NUCLEOTIDE SEQUENCE [LARGE SCALE GENOMIC DNA]</scope>
    <source>
        <strain evidence="5 6">CBS 115471</strain>
    </source>
</reference>
<dbReference type="PROSITE" id="PS50048">
    <property type="entry name" value="ZN2_CY6_FUNGAL_2"/>
    <property type="match status" value="1"/>
</dbReference>
<organism evidence="5 6">
    <name type="scientific">Clohesyomyces aquaticus</name>
    <dbReference type="NCBI Taxonomy" id="1231657"/>
    <lineage>
        <taxon>Eukaryota</taxon>
        <taxon>Fungi</taxon>
        <taxon>Dikarya</taxon>
        <taxon>Ascomycota</taxon>
        <taxon>Pezizomycotina</taxon>
        <taxon>Dothideomycetes</taxon>
        <taxon>Pleosporomycetidae</taxon>
        <taxon>Pleosporales</taxon>
        <taxon>Lindgomycetaceae</taxon>
        <taxon>Clohesyomyces</taxon>
    </lineage>
</organism>
<dbReference type="Gene3D" id="1.25.40.20">
    <property type="entry name" value="Ankyrin repeat-containing domain"/>
    <property type="match status" value="1"/>
</dbReference>
<dbReference type="AlphaFoldDB" id="A0A1Y2A9B3"/>
<sequence length="638" mass="71523">MSTPLPYTTTSATVTPMRPGRHKRCLNYLKCYFCRKDKQKCTPTERQWPEQKCHRCLEKSLACSAPLRANGHRHQVGVLHMPRHGECDVPVVDWPREPTFSEPFETPLGLHSDAEFRRPLLLAILRTILQMAVDELKELSYDMGKPFRYDPCHLRYTRHLDQLCSEYTRFIQVLQREISQTFSLPPIVLDVVMAGHTISKNVSGIPDPAQLEEELQEIDKHLETGNSELAYMLQLRRLHAYPKQIDKELSRLEGCQTQYLASCKEILESESLKGYVPSALVSPVFLPSPLLRNQNFKWFADRTLHGAITLDCLGRTFSHMLADAGLDPYWSKEDFKHRDALGRTGIYFDCRRGKPISLNNLFGLGEVLQQQTVAGLPPLCVAASMGYTSLCRQIWDHTASTRDEGSRDKYKRTALAWAVLCGNGSARQATFDFFCDRMRLVAEAAADVGNDPAGLAAVLGYIEIIKSLLARKLPIDTPDKAGRTPFWYAAQGSHLPILEFLADYVDTDHRDKEGRSPLAEAARKGSSEAVRFLLGLNRYDSGGSATKLKVDPNSRDNGGNIPLILAASGGHSSCVKLLARYPVIGDLDQKDLRAAQVAANGRLDWEALKMLGLPCAAMPTRKYASLFHRPVNWEGIFP</sequence>
<gene>
    <name evidence="5" type="ORF">BCR34DRAFT_322625</name>
</gene>
<keyword evidence="3" id="KW-0539">Nucleus</keyword>
<dbReference type="PANTHER" id="PTHR24198:SF165">
    <property type="entry name" value="ANKYRIN REPEAT-CONTAINING PROTEIN-RELATED"/>
    <property type="match status" value="1"/>
</dbReference>
<dbReference type="Pfam" id="PF12796">
    <property type="entry name" value="Ank_2"/>
    <property type="match status" value="1"/>
</dbReference>
<evidence type="ECO:0000313" key="6">
    <source>
        <dbReference type="Proteomes" id="UP000193144"/>
    </source>
</evidence>
<dbReference type="Proteomes" id="UP000193144">
    <property type="component" value="Unassembled WGS sequence"/>
</dbReference>
<evidence type="ECO:0000256" key="2">
    <source>
        <dbReference type="ARBA" id="ARBA00023043"/>
    </source>
</evidence>
<comment type="caution">
    <text evidence="5">The sequence shown here is derived from an EMBL/GenBank/DDBJ whole genome shotgun (WGS) entry which is preliminary data.</text>
</comment>
<protein>
    <submittedName>
        <fullName evidence="5">Ankyrin repeat-containing domain protein</fullName>
    </submittedName>
</protein>
<dbReference type="GO" id="GO:0000981">
    <property type="term" value="F:DNA-binding transcription factor activity, RNA polymerase II-specific"/>
    <property type="evidence" value="ECO:0007669"/>
    <property type="project" value="InterPro"/>
</dbReference>
<proteinExistence type="predicted"/>